<evidence type="ECO:0000313" key="3">
    <source>
        <dbReference type="Proteomes" id="UP000813444"/>
    </source>
</evidence>
<gene>
    <name evidence="2" type="ORF">B0I35DRAFT_460267</name>
</gene>
<reference evidence="2" key="1">
    <citation type="journal article" date="2021" name="Nat. Commun.">
        <title>Genetic determinants of endophytism in the Arabidopsis root mycobiome.</title>
        <authorList>
            <person name="Mesny F."/>
            <person name="Miyauchi S."/>
            <person name="Thiergart T."/>
            <person name="Pickel B."/>
            <person name="Atanasova L."/>
            <person name="Karlsson M."/>
            <person name="Huettel B."/>
            <person name="Barry K.W."/>
            <person name="Haridas S."/>
            <person name="Chen C."/>
            <person name="Bauer D."/>
            <person name="Andreopoulos W."/>
            <person name="Pangilinan J."/>
            <person name="LaButti K."/>
            <person name="Riley R."/>
            <person name="Lipzen A."/>
            <person name="Clum A."/>
            <person name="Drula E."/>
            <person name="Henrissat B."/>
            <person name="Kohler A."/>
            <person name="Grigoriev I.V."/>
            <person name="Martin F.M."/>
            <person name="Hacquard S."/>
        </authorList>
    </citation>
    <scope>NUCLEOTIDE SEQUENCE</scope>
    <source>
        <strain evidence="2">MPI-CAGE-CH-0235</strain>
    </source>
</reference>
<dbReference type="Proteomes" id="UP000813444">
    <property type="component" value="Unassembled WGS sequence"/>
</dbReference>
<name>A0A8K0SNK5_9HYPO</name>
<dbReference type="AlphaFoldDB" id="A0A8K0SNK5"/>
<feature type="region of interest" description="Disordered" evidence="1">
    <location>
        <begin position="1"/>
        <end position="120"/>
    </location>
</feature>
<dbReference type="EMBL" id="JAGPNK010000006">
    <property type="protein sequence ID" value="KAH7319946.1"/>
    <property type="molecule type" value="Genomic_DNA"/>
</dbReference>
<keyword evidence="3" id="KW-1185">Reference proteome</keyword>
<proteinExistence type="predicted"/>
<organism evidence="2 3">
    <name type="scientific">Stachybotrys elegans</name>
    <dbReference type="NCBI Taxonomy" id="80388"/>
    <lineage>
        <taxon>Eukaryota</taxon>
        <taxon>Fungi</taxon>
        <taxon>Dikarya</taxon>
        <taxon>Ascomycota</taxon>
        <taxon>Pezizomycotina</taxon>
        <taxon>Sordariomycetes</taxon>
        <taxon>Hypocreomycetidae</taxon>
        <taxon>Hypocreales</taxon>
        <taxon>Stachybotryaceae</taxon>
        <taxon>Stachybotrys</taxon>
    </lineage>
</organism>
<protein>
    <submittedName>
        <fullName evidence="2">Uncharacterized protein</fullName>
    </submittedName>
</protein>
<feature type="compositionally biased region" description="Basic and acidic residues" evidence="1">
    <location>
        <begin position="25"/>
        <end position="36"/>
    </location>
</feature>
<evidence type="ECO:0000313" key="2">
    <source>
        <dbReference type="EMBL" id="KAH7319946.1"/>
    </source>
</evidence>
<comment type="caution">
    <text evidence="2">The sequence shown here is derived from an EMBL/GenBank/DDBJ whole genome shotgun (WGS) entry which is preliminary data.</text>
</comment>
<feature type="compositionally biased region" description="Basic and acidic residues" evidence="1">
    <location>
        <begin position="70"/>
        <end position="83"/>
    </location>
</feature>
<sequence length="176" mass="19166">MARRSSDAKLSMSQLRQSLHKGRKDHQFTETGESSHKGQHLHPSADNDNESEVNGDPEDDGEPEDDAEGDAQHKPKPTTEVDNRIMPGSTAVQKPGKGKGKAVARARSSTDMSPAPQLRVPEYHLAQDVAPLISRAIQEYTGTPPAPSWPTSAKSHQQLKAFHDAEELLRSSGSKM</sequence>
<feature type="compositionally biased region" description="Acidic residues" evidence="1">
    <location>
        <begin position="47"/>
        <end position="69"/>
    </location>
</feature>
<evidence type="ECO:0000256" key="1">
    <source>
        <dbReference type="SAM" id="MobiDB-lite"/>
    </source>
</evidence>
<accession>A0A8K0SNK5</accession>